<gene>
    <name evidence="2" type="ordered locus">MICA_197</name>
</gene>
<dbReference type="HOGENOM" id="CLU_328953_0_0_5"/>
<keyword evidence="1" id="KW-1133">Transmembrane helix</keyword>
<evidence type="ECO:0000256" key="1">
    <source>
        <dbReference type="SAM" id="Phobius"/>
    </source>
</evidence>
<reference evidence="2 3" key="1">
    <citation type="journal article" date="2011" name="BMC Genomics">
        <title>Genomic insights into an obligate epibiotic bacterial predator: Micavibrio aeruginosavorus ARL-13.</title>
        <authorList>
            <person name="Wang Z."/>
            <person name="Kadouri D."/>
            <person name="Wu M."/>
        </authorList>
    </citation>
    <scope>NUCLEOTIDE SEQUENCE [LARGE SCALE GENOMIC DNA]</scope>
    <source>
        <strain evidence="2 3">ARL-13</strain>
    </source>
</reference>
<protein>
    <submittedName>
        <fullName evidence="2">Putative membrane protein</fullName>
    </submittedName>
</protein>
<dbReference type="EMBL" id="CP002382">
    <property type="protein sequence ID" value="AEP08543.1"/>
    <property type="molecule type" value="Genomic_DNA"/>
</dbReference>
<sequence length="920" mass="101337">MSMNLTPKGFFKFTLLPGIAPRLRDLMAGGFRYIAMFTALIYRSVGLLPAGHPYLNPENFGRFGLHNVVFQAASNLKFDRKHVDQIAIFFLLLLGFVLLVLQFGLLAGALFIGSAKAAGAMPTDFVGWFTPADPTNDLAYVLLDRVFGVPGLFGSCVEQNVACFGSSVSDGPWPFPYHGAMQNMFALYSEALLIVATIIVLYLIVNIVVETAETGTPFGRRFNRVWAPLRIVAGLGLLIPVSYGLNSAQYITLHAAKWGSGFATNGWNRFVDNITAPTLLGEPNSLTSIPEFPSMPQDIFQFFTVVSTCVDAYRAMYNMDIQAYVVRGTTNPAPVYMLLDDMNMTVQEIAAWTGGDMIVRFGEHNPTEYKNEKGYVFPYCGEMTYKIMSQGAPSITTGTTLATESPVDMITKNYIVNILQFGWYDMKTQSPGTGTGSDFVYIGDWAKNINRRYLPQNRDPAAPLPTEEEKQFILTDYRYWIEDALRDAYAQMGNYPWAEDAKIYGWGGAAIWYNKIAQVNGDLTAAVFNLPQPTKYPHILELIQAAHRKEDSSFTGNKRFEPHHSDNSQVELPDPAYFPMAQAMHQAFVSWNDTTYGCGDSSYGAISSDIGCGRRPATGNQIMDFIYVLFGMEGLWDMRRNEHVYPLAQLASLGRALVEHGVTVLGYSAGSGILGLVTSGTMVGAMGKAVSGFLLGIGMIGLSIGLVLFYVIPFMPFLYFFFAVGGWIKGVFEAMVGVPLWALAHLKIDGEGLPGRAAMNGYYLLVEVFIRPILIVFGLIASIVVFYALVRTLNNMFELVISNLAGFNHTNAQAVAADSTGSVAYYRGIIDQFFYTILYALVVYMIAQSTFKLIDLIPKSILRWMHGSVESFGDQLQPPAENLTRNAFLGTNSIFSSGGSIIGQMTGRGAGWGENMTSRF</sequence>
<dbReference type="KEGG" id="mai:MICA_197"/>
<feature type="transmembrane region" description="Helical" evidence="1">
    <location>
        <begin position="185"/>
        <end position="205"/>
    </location>
</feature>
<dbReference type="eggNOG" id="COG0697">
    <property type="taxonomic scope" value="Bacteria"/>
</dbReference>
<feature type="transmembrane region" description="Helical" evidence="1">
    <location>
        <begin position="86"/>
        <end position="112"/>
    </location>
</feature>
<dbReference type="Proteomes" id="UP000009286">
    <property type="component" value="Chromosome"/>
</dbReference>
<keyword evidence="1" id="KW-0472">Membrane</keyword>
<organism evidence="2 3">
    <name type="scientific">Micavibrio aeruginosavorus (strain ARL-13)</name>
    <dbReference type="NCBI Taxonomy" id="856793"/>
    <lineage>
        <taxon>Bacteria</taxon>
        <taxon>Pseudomonadati</taxon>
        <taxon>Bdellovibrionota</taxon>
        <taxon>Bdellovibrionia</taxon>
        <taxon>Bdellovibrionales</taxon>
        <taxon>Pseudobdellovibrionaceae</taxon>
        <taxon>Micavibrio</taxon>
    </lineage>
</organism>
<dbReference type="NCBIfam" id="TIGR04346">
    <property type="entry name" value="DotA_TraY"/>
    <property type="match status" value="1"/>
</dbReference>
<feature type="transmembrane region" description="Helical" evidence="1">
    <location>
        <begin position="31"/>
        <end position="50"/>
    </location>
</feature>
<feature type="transmembrane region" description="Helical" evidence="1">
    <location>
        <begin position="833"/>
        <end position="854"/>
    </location>
</feature>
<dbReference type="InterPro" id="IPR027628">
    <property type="entry name" value="DotA_TraY"/>
</dbReference>
<evidence type="ECO:0000313" key="2">
    <source>
        <dbReference type="EMBL" id="AEP08543.1"/>
    </source>
</evidence>
<keyword evidence="1" id="KW-0812">Transmembrane</keyword>
<dbReference type="AlphaFoldDB" id="G2KP35"/>
<name>G2KP35_MICAA</name>
<dbReference type="STRING" id="856793.MICA_197"/>
<dbReference type="OrthoDB" id="5457650at2"/>
<feature type="transmembrane region" description="Helical" evidence="1">
    <location>
        <begin position="718"/>
        <end position="743"/>
    </location>
</feature>
<feature type="transmembrane region" description="Helical" evidence="1">
    <location>
        <begin position="764"/>
        <end position="790"/>
    </location>
</feature>
<feature type="transmembrane region" description="Helical" evidence="1">
    <location>
        <begin position="692"/>
        <end position="712"/>
    </location>
</feature>
<accession>G2KP35</accession>
<evidence type="ECO:0000313" key="3">
    <source>
        <dbReference type="Proteomes" id="UP000009286"/>
    </source>
</evidence>
<keyword evidence="3" id="KW-1185">Reference proteome</keyword>
<feature type="transmembrane region" description="Helical" evidence="1">
    <location>
        <begin position="225"/>
        <end position="245"/>
    </location>
</feature>
<proteinExistence type="predicted"/>